<dbReference type="PIRSF" id="PIRSF035875">
    <property type="entry name" value="RNase_BN"/>
    <property type="match status" value="1"/>
</dbReference>
<feature type="transmembrane region" description="Helical" evidence="6">
    <location>
        <begin position="180"/>
        <end position="201"/>
    </location>
</feature>
<keyword evidence="4 6" id="KW-1133">Transmembrane helix</keyword>
<dbReference type="RefSeq" id="WP_070879689.1">
    <property type="nucleotide sequence ID" value="NZ_CAJGAA010000004.1"/>
</dbReference>
<keyword evidence="2" id="KW-1003">Cell membrane</keyword>
<evidence type="ECO:0000256" key="4">
    <source>
        <dbReference type="ARBA" id="ARBA00022989"/>
    </source>
</evidence>
<keyword evidence="3 6" id="KW-0812">Transmembrane</keyword>
<keyword evidence="8" id="KW-1185">Reference proteome</keyword>
<evidence type="ECO:0000256" key="1">
    <source>
        <dbReference type="ARBA" id="ARBA00004651"/>
    </source>
</evidence>
<dbReference type="PANTHER" id="PTHR30213:SF0">
    <property type="entry name" value="UPF0761 MEMBRANE PROTEIN YIHY"/>
    <property type="match status" value="1"/>
</dbReference>
<protein>
    <submittedName>
        <fullName evidence="7">YihY family inner membrane protein</fullName>
    </submittedName>
</protein>
<proteinExistence type="predicted"/>
<accession>A0A6I2MA04</accession>
<dbReference type="EMBL" id="WKKF01000003">
    <property type="protein sequence ID" value="MRX54958.1"/>
    <property type="molecule type" value="Genomic_DNA"/>
</dbReference>
<dbReference type="NCBIfam" id="TIGR00765">
    <property type="entry name" value="yihY_not_rbn"/>
    <property type="match status" value="1"/>
</dbReference>
<feature type="transmembrane region" description="Helical" evidence="6">
    <location>
        <begin position="213"/>
        <end position="234"/>
    </location>
</feature>
<evidence type="ECO:0000313" key="8">
    <source>
        <dbReference type="Proteomes" id="UP000441585"/>
    </source>
</evidence>
<feature type="transmembrane region" description="Helical" evidence="6">
    <location>
        <begin position="135"/>
        <end position="156"/>
    </location>
</feature>
<gene>
    <name evidence="7" type="ORF">GJU41_13325</name>
</gene>
<dbReference type="AlphaFoldDB" id="A0A6I2MA04"/>
<name>A0A6I2MA04_9BACI</name>
<dbReference type="PANTHER" id="PTHR30213">
    <property type="entry name" value="INNER MEMBRANE PROTEIN YHJD"/>
    <property type="match status" value="1"/>
</dbReference>
<keyword evidence="5 6" id="KW-0472">Membrane</keyword>
<feature type="transmembrane region" description="Helical" evidence="6">
    <location>
        <begin position="34"/>
        <end position="56"/>
    </location>
</feature>
<feature type="transmembrane region" description="Helical" evidence="6">
    <location>
        <begin position="246"/>
        <end position="267"/>
    </location>
</feature>
<dbReference type="InterPro" id="IPR017039">
    <property type="entry name" value="Virul_fac_BrkB"/>
</dbReference>
<evidence type="ECO:0000256" key="3">
    <source>
        <dbReference type="ARBA" id="ARBA00022692"/>
    </source>
</evidence>
<feature type="transmembrane region" description="Helical" evidence="6">
    <location>
        <begin position="94"/>
        <end position="114"/>
    </location>
</feature>
<evidence type="ECO:0000256" key="6">
    <source>
        <dbReference type="SAM" id="Phobius"/>
    </source>
</evidence>
<reference evidence="7 8" key="1">
    <citation type="submission" date="2019-11" db="EMBL/GenBank/DDBJ databases">
        <title>Bacillus idriensis genome.</title>
        <authorList>
            <person name="Konopka E.N."/>
            <person name="Newman J.D."/>
        </authorList>
    </citation>
    <scope>NUCLEOTIDE SEQUENCE [LARGE SCALE GENOMIC DNA]</scope>
    <source>
        <strain evidence="7 8">DSM 19097</strain>
    </source>
</reference>
<evidence type="ECO:0000256" key="2">
    <source>
        <dbReference type="ARBA" id="ARBA00022475"/>
    </source>
</evidence>
<sequence>MKSVKQHKQTPKSILRDLFERFSKDEIIGLSAELAYFFLLSLFPFLIFLITLIAFLPLSQADILNFLAQYAPGESVEIIKNTLAEIVSNSSGGLLSFGILATLWSASNGINAIVRAFNRAYDVPESRSFIVARGMAVLLTIAMVFVILVALLLPVFGKEIGMLLFSVFGLSEEFLTVWNMGRWIVSAIILFIVFTALYFFAPNKRLHLKDAMPGAVFATIGWAFVSFAFSYYVGSYGHYSAAYGSLGGIIVLMIWFYLSGMIIMIGGELNAILYKRKGTH</sequence>
<dbReference type="GO" id="GO:0005886">
    <property type="term" value="C:plasma membrane"/>
    <property type="evidence" value="ECO:0007669"/>
    <property type="project" value="UniProtKB-SubCell"/>
</dbReference>
<evidence type="ECO:0000256" key="5">
    <source>
        <dbReference type="ARBA" id="ARBA00023136"/>
    </source>
</evidence>
<comment type="caution">
    <text evidence="7">The sequence shown here is derived from an EMBL/GenBank/DDBJ whole genome shotgun (WGS) entry which is preliminary data.</text>
</comment>
<dbReference type="Pfam" id="PF03631">
    <property type="entry name" value="Virul_fac_BrkB"/>
    <property type="match status" value="1"/>
</dbReference>
<organism evidence="7 8">
    <name type="scientific">Metabacillus idriensis</name>
    <dbReference type="NCBI Taxonomy" id="324768"/>
    <lineage>
        <taxon>Bacteria</taxon>
        <taxon>Bacillati</taxon>
        <taxon>Bacillota</taxon>
        <taxon>Bacilli</taxon>
        <taxon>Bacillales</taxon>
        <taxon>Bacillaceae</taxon>
        <taxon>Metabacillus</taxon>
    </lineage>
</organism>
<comment type="subcellular location">
    <subcellularLocation>
        <location evidence="1">Cell membrane</location>
        <topology evidence="1">Multi-pass membrane protein</topology>
    </subcellularLocation>
</comment>
<evidence type="ECO:0000313" key="7">
    <source>
        <dbReference type="EMBL" id="MRX54958.1"/>
    </source>
</evidence>
<dbReference type="Proteomes" id="UP000441585">
    <property type="component" value="Unassembled WGS sequence"/>
</dbReference>